<evidence type="ECO:0000256" key="2">
    <source>
        <dbReference type="ARBA" id="ARBA00022690"/>
    </source>
</evidence>
<dbReference type="FunFam" id="4.10.410.10:FF:000004">
    <property type="entry name" value="Tissue factor pathway inhibitor"/>
    <property type="match status" value="1"/>
</dbReference>
<dbReference type="SMART" id="SM00131">
    <property type="entry name" value="KU"/>
    <property type="match status" value="2"/>
</dbReference>
<comment type="caution">
    <text evidence="11">The sequence shown here is derived from an EMBL/GenBank/DDBJ whole genome shotgun (WGS) entry which is preliminary data.</text>
</comment>
<dbReference type="InterPro" id="IPR013980">
    <property type="entry name" value="MANSC_dom"/>
</dbReference>
<keyword evidence="3" id="KW-0722">Serine protease inhibitor</keyword>
<keyword evidence="8" id="KW-1133">Transmembrane helix</keyword>
<dbReference type="EMBL" id="VCAZ01000056">
    <property type="protein sequence ID" value="TSN39344.1"/>
    <property type="molecule type" value="Genomic_DNA"/>
</dbReference>
<dbReference type="GO" id="GO:0004867">
    <property type="term" value="F:serine-type endopeptidase inhibitor activity"/>
    <property type="evidence" value="ECO:0007669"/>
    <property type="project" value="UniProtKB-KW"/>
</dbReference>
<evidence type="ECO:0000313" key="12">
    <source>
        <dbReference type="Proteomes" id="UP000319801"/>
    </source>
</evidence>
<dbReference type="OrthoDB" id="5950222at2759"/>
<dbReference type="PROSITE" id="PS50279">
    <property type="entry name" value="BPTI_KUNITZ_2"/>
    <property type="match status" value="2"/>
</dbReference>
<name>A0A556U6Z2_BAGYA</name>
<evidence type="ECO:0000256" key="7">
    <source>
        <dbReference type="SAM" id="MobiDB-lite"/>
    </source>
</evidence>
<sequence>MSDEGECQNICCMNEDCHLALMVTPSDSLPQCFAVNCLKDGKNVCVLEASEHSKAYIKPQVSEPKSQTGDEITDPTSVPKINQPTPLDITAESSQAPLPEMTAEEFAVKCQAEMQVGLCRASIPRYSYLNGKCKRFRYGGCGGNDNNYKTEEECMKTCTVKIVPSKDKPVIDNVEFHEACLVPSDPGPCRAAFSMYYFEPKTQSCEMFIFGGCKGNKNRYGSLEECMSKCAGKGEGFEQHGFIRDHLTPAFFMVSALTIMSIVLLVGLVLVWIRRVKPQRLLVRDDRQELLPEEYLPVEDVQKNINC</sequence>
<evidence type="ECO:0000256" key="3">
    <source>
        <dbReference type="ARBA" id="ARBA00022900"/>
    </source>
</evidence>
<keyword evidence="6" id="KW-0325">Glycoprotein</keyword>
<dbReference type="PANTHER" id="PTHR47247:SF1">
    <property type="entry name" value="KUNITZ-TYPE PROTEASE INHIBITOR 2"/>
    <property type="match status" value="1"/>
</dbReference>
<evidence type="ECO:0000259" key="9">
    <source>
        <dbReference type="PROSITE" id="PS50279"/>
    </source>
</evidence>
<feature type="domain" description="BPTI/Kunitz inhibitor" evidence="9">
    <location>
        <begin position="110"/>
        <end position="158"/>
    </location>
</feature>
<dbReference type="PROSITE" id="PS50986">
    <property type="entry name" value="MANSC"/>
    <property type="match status" value="1"/>
</dbReference>
<accession>A0A556U6Z2</accession>
<reference evidence="11 12" key="1">
    <citation type="journal article" date="2019" name="Genome Biol. Evol.">
        <title>Whole-Genome Sequencing of the Giant Devil Catfish, Bagarius yarrelli.</title>
        <authorList>
            <person name="Jiang W."/>
            <person name="Lv Y."/>
            <person name="Cheng L."/>
            <person name="Yang K."/>
            <person name="Chao B."/>
            <person name="Wang X."/>
            <person name="Li Y."/>
            <person name="Pan X."/>
            <person name="You X."/>
            <person name="Zhang Y."/>
            <person name="Yang J."/>
            <person name="Li J."/>
            <person name="Zhang X."/>
            <person name="Liu S."/>
            <person name="Sun C."/>
            <person name="Yang J."/>
            <person name="Shi Q."/>
        </authorList>
    </citation>
    <scope>NUCLEOTIDE SEQUENCE [LARGE SCALE GENOMIC DNA]</scope>
    <source>
        <strain evidence="11">JWS20170419001</strain>
        <tissue evidence="11">Muscle</tissue>
    </source>
</reference>
<evidence type="ECO:0000256" key="1">
    <source>
        <dbReference type="ARBA" id="ARBA00004370"/>
    </source>
</evidence>
<evidence type="ECO:0000259" key="10">
    <source>
        <dbReference type="PROSITE" id="PS50986"/>
    </source>
</evidence>
<evidence type="ECO:0000256" key="4">
    <source>
        <dbReference type="ARBA" id="ARBA00023136"/>
    </source>
</evidence>
<dbReference type="CDD" id="cd00109">
    <property type="entry name" value="Kunitz-type"/>
    <property type="match status" value="1"/>
</dbReference>
<feature type="transmembrane region" description="Helical" evidence="8">
    <location>
        <begin position="250"/>
        <end position="273"/>
    </location>
</feature>
<feature type="region of interest" description="Disordered" evidence="7">
    <location>
        <begin position="60"/>
        <end position="87"/>
    </location>
</feature>
<gene>
    <name evidence="11" type="ORF">Baya_9199</name>
</gene>
<dbReference type="SUPFAM" id="SSF57362">
    <property type="entry name" value="BPTI-like"/>
    <property type="match status" value="2"/>
</dbReference>
<dbReference type="Gene3D" id="4.10.410.10">
    <property type="entry name" value="Pancreatic trypsin inhibitor Kunitz domain"/>
    <property type="match status" value="2"/>
</dbReference>
<dbReference type="InterPro" id="IPR036880">
    <property type="entry name" value="Kunitz_BPTI_sf"/>
</dbReference>
<dbReference type="PROSITE" id="PS00280">
    <property type="entry name" value="BPTI_KUNITZ_1"/>
    <property type="match status" value="2"/>
</dbReference>
<keyword evidence="8" id="KW-0812">Transmembrane</keyword>
<dbReference type="PRINTS" id="PR00759">
    <property type="entry name" value="BASICPTASE"/>
</dbReference>
<comment type="subcellular location">
    <subcellularLocation>
        <location evidence="1">Membrane</location>
    </subcellularLocation>
</comment>
<dbReference type="AlphaFoldDB" id="A0A556U6Z2"/>
<evidence type="ECO:0000313" key="11">
    <source>
        <dbReference type="EMBL" id="TSN39344.1"/>
    </source>
</evidence>
<dbReference type="GO" id="GO:0016020">
    <property type="term" value="C:membrane"/>
    <property type="evidence" value="ECO:0007669"/>
    <property type="project" value="UniProtKB-SubCell"/>
</dbReference>
<evidence type="ECO:0000256" key="6">
    <source>
        <dbReference type="ARBA" id="ARBA00023180"/>
    </source>
</evidence>
<dbReference type="Proteomes" id="UP000319801">
    <property type="component" value="Unassembled WGS sequence"/>
</dbReference>
<keyword evidence="5" id="KW-1015">Disulfide bond</keyword>
<keyword evidence="4 8" id="KW-0472">Membrane</keyword>
<dbReference type="InterPro" id="IPR020901">
    <property type="entry name" value="Prtase_inh_Kunz-CS"/>
</dbReference>
<dbReference type="Pfam" id="PF07502">
    <property type="entry name" value="MANEC"/>
    <property type="match status" value="1"/>
</dbReference>
<evidence type="ECO:0000256" key="8">
    <source>
        <dbReference type="SAM" id="Phobius"/>
    </source>
</evidence>
<feature type="domain" description="MANSC" evidence="10">
    <location>
        <begin position="1"/>
        <end position="56"/>
    </location>
</feature>
<keyword evidence="12" id="KW-1185">Reference proteome</keyword>
<proteinExistence type="predicted"/>
<feature type="domain" description="BPTI/Kunitz inhibitor" evidence="9">
    <location>
        <begin position="180"/>
        <end position="230"/>
    </location>
</feature>
<evidence type="ECO:0000256" key="5">
    <source>
        <dbReference type="ARBA" id="ARBA00023157"/>
    </source>
</evidence>
<organism evidence="11 12">
    <name type="scientific">Bagarius yarrelli</name>
    <name type="common">Goonch</name>
    <name type="synonym">Bagrus yarrelli</name>
    <dbReference type="NCBI Taxonomy" id="175774"/>
    <lineage>
        <taxon>Eukaryota</taxon>
        <taxon>Metazoa</taxon>
        <taxon>Chordata</taxon>
        <taxon>Craniata</taxon>
        <taxon>Vertebrata</taxon>
        <taxon>Euteleostomi</taxon>
        <taxon>Actinopterygii</taxon>
        <taxon>Neopterygii</taxon>
        <taxon>Teleostei</taxon>
        <taxon>Ostariophysi</taxon>
        <taxon>Siluriformes</taxon>
        <taxon>Sisoridae</taxon>
        <taxon>Sisorinae</taxon>
        <taxon>Bagarius</taxon>
    </lineage>
</organism>
<dbReference type="InterPro" id="IPR002223">
    <property type="entry name" value="Kunitz_BPTI"/>
</dbReference>
<dbReference type="Pfam" id="PF00014">
    <property type="entry name" value="Kunitz_BPTI"/>
    <property type="match status" value="2"/>
</dbReference>
<feature type="compositionally biased region" description="Polar residues" evidence="7">
    <location>
        <begin position="63"/>
        <end position="87"/>
    </location>
</feature>
<keyword evidence="2" id="KW-0646">Protease inhibitor</keyword>
<dbReference type="PANTHER" id="PTHR47247">
    <property type="entry name" value="KUNITZ-TYPE PROTEASE INHIBITOR 2"/>
    <property type="match status" value="1"/>
</dbReference>
<protein>
    <submittedName>
        <fullName evidence="11">Kunitz-type protease inhibitor 2</fullName>
    </submittedName>
</protein>